<geneLocation type="plasmid" evidence="1 2">
    <name>pRgalR602a</name>
</geneLocation>
<sequence>MRSQGHASRPYAVRPTTGQIYARPPAENIVRQRGILCVSSSARLMRWSRHVRKVNPGVLNIYRAKVRRPDDRWRNLTAMYAMKSEIVGSNPFTSGFLSIVHSSGIEFLLRRRIHGLSP</sequence>
<gene>
    <name evidence="1" type="ORF">RGR602_PA00024</name>
</gene>
<name>A0A0B4X856_9HYPH</name>
<organism evidence="1 2">
    <name type="scientific">Rhizobium gallicum bv. gallicum R602sp</name>
    <dbReference type="NCBI Taxonomy" id="1041138"/>
    <lineage>
        <taxon>Bacteria</taxon>
        <taxon>Pseudomonadati</taxon>
        <taxon>Pseudomonadota</taxon>
        <taxon>Alphaproteobacteria</taxon>
        <taxon>Hyphomicrobiales</taxon>
        <taxon>Rhizobiaceae</taxon>
        <taxon>Rhizobium/Agrobacterium group</taxon>
        <taxon>Rhizobium</taxon>
    </lineage>
</organism>
<dbReference type="AlphaFoldDB" id="A0A0B4X856"/>
<evidence type="ECO:0000313" key="2">
    <source>
        <dbReference type="Proteomes" id="UP000031368"/>
    </source>
</evidence>
<proteinExistence type="predicted"/>
<evidence type="ECO:0000313" key="1">
    <source>
        <dbReference type="EMBL" id="AJD43371.1"/>
    </source>
</evidence>
<dbReference type="KEGG" id="rga:RGR602_PA00024"/>
<keyword evidence="1" id="KW-0614">Plasmid</keyword>
<dbReference type="EMBL" id="CP006878">
    <property type="protein sequence ID" value="AJD43371.1"/>
    <property type="molecule type" value="Genomic_DNA"/>
</dbReference>
<accession>A0A0B4X856</accession>
<reference evidence="1 2" key="1">
    <citation type="submission" date="2013-11" db="EMBL/GenBank/DDBJ databases">
        <title>Complete genome sequence of Rhizobium gallicum bv. gallicum R602.</title>
        <authorList>
            <person name="Bustos P."/>
            <person name="Santamaria R.I."/>
            <person name="Lozano L."/>
            <person name="Acosta J.L."/>
            <person name="Ormeno-Orrillo E."/>
            <person name="Rogel M.A."/>
            <person name="Romero D."/>
            <person name="Cevallos M.A."/>
            <person name="Martinez-Romero E."/>
            <person name="Gonzalez V."/>
        </authorList>
    </citation>
    <scope>NUCLEOTIDE SEQUENCE [LARGE SCALE GENOMIC DNA]</scope>
    <source>
        <strain evidence="1 2">R602</strain>
        <plasmid evidence="1 2">pRgalR602a</plasmid>
    </source>
</reference>
<protein>
    <submittedName>
        <fullName evidence="1">Uncharacterized protein</fullName>
    </submittedName>
</protein>
<keyword evidence="2" id="KW-1185">Reference proteome</keyword>
<dbReference type="HOGENOM" id="CLU_2071199_0_0_5"/>
<dbReference type="Proteomes" id="UP000031368">
    <property type="component" value="Plasmid pRgalR602a"/>
</dbReference>